<evidence type="ECO:0000259" key="5">
    <source>
        <dbReference type="Pfam" id="PF01494"/>
    </source>
</evidence>
<dbReference type="InterPro" id="IPR050641">
    <property type="entry name" value="RIFMO-like"/>
</dbReference>
<protein>
    <submittedName>
        <fullName evidence="6">FAD/NAD(P)-binding domain-containing protein</fullName>
    </submittedName>
</protein>
<evidence type="ECO:0000313" key="7">
    <source>
        <dbReference type="Proteomes" id="UP000636479"/>
    </source>
</evidence>
<dbReference type="GO" id="GO:0016709">
    <property type="term" value="F:oxidoreductase activity, acting on paired donors, with incorporation or reduction of molecular oxygen, NAD(P)H as one donor, and incorporation of one atom of oxygen"/>
    <property type="evidence" value="ECO:0007669"/>
    <property type="project" value="UniProtKB-ARBA"/>
</dbReference>
<organism evidence="6 7">
    <name type="scientific">Mycena indigotica</name>
    <dbReference type="NCBI Taxonomy" id="2126181"/>
    <lineage>
        <taxon>Eukaryota</taxon>
        <taxon>Fungi</taxon>
        <taxon>Dikarya</taxon>
        <taxon>Basidiomycota</taxon>
        <taxon>Agaricomycotina</taxon>
        <taxon>Agaricomycetes</taxon>
        <taxon>Agaricomycetidae</taxon>
        <taxon>Agaricales</taxon>
        <taxon>Marasmiineae</taxon>
        <taxon>Mycenaceae</taxon>
        <taxon>Mycena</taxon>
    </lineage>
</organism>
<keyword evidence="3" id="KW-0274">FAD</keyword>
<dbReference type="SUPFAM" id="SSF51905">
    <property type="entry name" value="FAD/NAD(P)-binding domain"/>
    <property type="match status" value="1"/>
</dbReference>
<evidence type="ECO:0000256" key="2">
    <source>
        <dbReference type="ARBA" id="ARBA00022630"/>
    </source>
</evidence>
<dbReference type="PANTHER" id="PTHR43004:SF19">
    <property type="entry name" value="BINDING MONOOXYGENASE, PUTATIVE (JCVI)-RELATED"/>
    <property type="match status" value="1"/>
</dbReference>
<dbReference type="GO" id="GO:0071949">
    <property type="term" value="F:FAD binding"/>
    <property type="evidence" value="ECO:0007669"/>
    <property type="project" value="InterPro"/>
</dbReference>
<dbReference type="InterPro" id="IPR036188">
    <property type="entry name" value="FAD/NAD-bd_sf"/>
</dbReference>
<dbReference type="PRINTS" id="PR00420">
    <property type="entry name" value="RNGMNOXGNASE"/>
</dbReference>
<evidence type="ECO:0000256" key="1">
    <source>
        <dbReference type="ARBA" id="ARBA00001974"/>
    </source>
</evidence>
<comment type="cofactor">
    <cofactor evidence="1">
        <name>FAD</name>
        <dbReference type="ChEBI" id="CHEBI:57692"/>
    </cofactor>
</comment>
<proteinExistence type="predicted"/>
<keyword evidence="7" id="KW-1185">Reference proteome</keyword>
<dbReference type="OrthoDB" id="2690153at2759"/>
<sequence length="422" mass="44995">MAPSDEKKPQALPASTTVCIVGAGPTGLACALGLQAKGVPFVMVDALAAGHNSSRAMGVQSVGMEALHALSPALADILVADGVPCGTFCTKDVWERDVVYVTVSDLAPYTKFPYVLVLPQHRFELRMREALREPIYWQQRVTGLQESADGSAYQVRFESGETLSAQYVVAADGSNSTIRDLAGIRYLNPHTNQISAASPDDPNFIVADVRLKTPIPPNMPTDAVQVIIGGGGHGTFRPVAHGRRHGLVPHLLRDPRSGRAAQAPEPGTHPVPQIAEVFESTRYRTRSALAEHFLRSTATGHAHVLLAGDAAHKHSPAGGQGMTVGLGDGCALANAIAQHVAVSGGGSLAQYANQRRVVARKVIGIVEGVMEVEAGGEDWVSWGRSYVLWALTKFQLVRRSFAYRISGLADLHTLQLDHSGKH</sequence>
<dbReference type="Gene3D" id="3.50.50.60">
    <property type="entry name" value="FAD/NAD(P)-binding domain"/>
    <property type="match status" value="2"/>
</dbReference>
<dbReference type="Pfam" id="PF01494">
    <property type="entry name" value="FAD_binding_3"/>
    <property type="match status" value="1"/>
</dbReference>
<gene>
    <name evidence="6" type="ORF">MIND_00402300</name>
</gene>
<comment type="caution">
    <text evidence="6">The sequence shown here is derived from an EMBL/GenBank/DDBJ whole genome shotgun (WGS) entry which is preliminary data.</text>
</comment>
<dbReference type="EMBL" id="JACAZF010000003">
    <property type="protein sequence ID" value="KAF7310283.1"/>
    <property type="molecule type" value="Genomic_DNA"/>
</dbReference>
<name>A0A8H6T3F4_9AGAR</name>
<feature type="domain" description="FAD-binding" evidence="5">
    <location>
        <begin position="16"/>
        <end position="363"/>
    </location>
</feature>
<dbReference type="AlphaFoldDB" id="A0A8H6T3F4"/>
<keyword evidence="2" id="KW-0285">Flavoprotein</keyword>
<evidence type="ECO:0000256" key="4">
    <source>
        <dbReference type="ARBA" id="ARBA00023002"/>
    </source>
</evidence>
<dbReference type="GeneID" id="59343364"/>
<dbReference type="PROSITE" id="PS51257">
    <property type="entry name" value="PROKAR_LIPOPROTEIN"/>
    <property type="match status" value="1"/>
</dbReference>
<dbReference type="InterPro" id="IPR002938">
    <property type="entry name" value="FAD-bd"/>
</dbReference>
<accession>A0A8H6T3F4</accession>
<evidence type="ECO:0000313" key="6">
    <source>
        <dbReference type="EMBL" id="KAF7310283.1"/>
    </source>
</evidence>
<reference evidence="6" key="1">
    <citation type="submission" date="2020-05" db="EMBL/GenBank/DDBJ databases">
        <title>Mycena genomes resolve the evolution of fungal bioluminescence.</title>
        <authorList>
            <person name="Tsai I.J."/>
        </authorList>
    </citation>
    <scope>NUCLEOTIDE SEQUENCE</scope>
    <source>
        <strain evidence="6">171206Taipei</strain>
    </source>
</reference>
<evidence type="ECO:0000256" key="3">
    <source>
        <dbReference type="ARBA" id="ARBA00022827"/>
    </source>
</evidence>
<dbReference type="PANTHER" id="PTHR43004">
    <property type="entry name" value="TRK SYSTEM POTASSIUM UPTAKE PROTEIN"/>
    <property type="match status" value="1"/>
</dbReference>
<dbReference type="RefSeq" id="XP_037223733.1">
    <property type="nucleotide sequence ID" value="XM_037360848.1"/>
</dbReference>
<dbReference type="Proteomes" id="UP000636479">
    <property type="component" value="Unassembled WGS sequence"/>
</dbReference>
<keyword evidence="4" id="KW-0560">Oxidoreductase</keyword>